<evidence type="ECO:0000256" key="1">
    <source>
        <dbReference type="ARBA" id="ARBA00009947"/>
    </source>
</evidence>
<dbReference type="PANTHER" id="PTHR11875">
    <property type="entry name" value="TESTIS-SPECIFIC Y-ENCODED PROTEIN"/>
    <property type="match status" value="1"/>
</dbReference>
<dbReference type="OrthoDB" id="19419at2759"/>
<proteinExistence type="inferred from homology"/>
<comment type="similarity">
    <text evidence="1 2">Belongs to the nucleosome assembly protein (NAP) family.</text>
</comment>
<dbReference type="EMBL" id="JAPQKH010000003">
    <property type="protein sequence ID" value="KAJ5108582.1"/>
    <property type="molecule type" value="Genomic_DNA"/>
</dbReference>
<dbReference type="Gene3D" id="3.30.1120.90">
    <property type="entry name" value="Nucleosome assembly protein"/>
    <property type="match status" value="1"/>
</dbReference>
<dbReference type="InterPro" id="IPR002164">
    <property type="entry name" value="NAP_family"/>
</dbReference>
<keyword evidence="5" id="KW-1185">Reference proteome</keyword>
<protein>
    <recommendedName>
        <fullName evidence="6">Nucleosome assembly protein (NAP)</fullName>
    </recommendedName>
</protein>
<evidence type="ECO:0008006" key="6">
    <source>
        <dbReference type="Google" id="ProtNLM"/>
    </source>
</evidence>
<gene>
    <name evidence="4" type="ORF">N7456_005257</name>
</gene>
<evidence type="ECO:0000313" key="5">
    <source>
        <dbReference type="Proteomes" id="UP001149165"/>
    </source>
</evidence>
<feature type="region of interest" description="Disordered" evidence="3">
    <location>
        <begin position="261"/>
        <end position="311"/>
    </location>
</feature>
<reference evidence="4" key="2">
    <citation type="journal article" date="2023" name="IMA Fungus">
        <title>Comparative genomic study of the Penicillium genus elucidates a diverse pangenome and 15 lateral gene transfer events.</title>
        <authorList>
            <person name="Petersen C."/>
            <person name="Sorensen T."/>
            <person name="Nielsen M.R."/>
            <person name="Sondergaard T.E."/>
            <person name="Sorensen J.L."/>
            <person name="Fitzpatrick D.A."/>
            <person name="Frisvad J.C."/>
            <person name="Nielsen K.L."/>
        </authorList>
    </citation>
    <scope>NUCLEOTIDE SEQUENCE</scope>
    <source>
        <strain evidence="4">IBT 30069</strain>
    </source>
</reference>
<organism evidence="4 5">
    <name type="scientific">Penicillium angulare</name>
    <dbReference type="NCBI Taxonomy" id="116970"/>
    <lineage>
        <taxon>Eukaryota</taxon>
        <taxon>Fungi</taxon>
        <taxon>Dikarya</taxon>
        <taxon>Ascomycota</taxon>
        <taxon>Pezizomycotina</taxon>
        <taxon>Eurotiomycetes</taxon>
        <taxon>Eurotiomycetidae</taxon>
        <taxon>Eurotiales</taxon>
        <taxon>Aspergillaceae</taxon>
        <taxon>Penicillium</taxon>
    </lineage>
</organism>
<dbReference type="Pfam" id="PF00956">
    <property type="entry name" value="NAP"/>
    <property type="match status" value="1"/>
</dbReference>
<name>A0A9W9FY59_9EURO</name>
<dbReference type="SUPFAM" id="SSF143113">
    <property type="entry name" value="NAP-like"/>
    <property type="match status" value="1"/>
</dbReference>
<dbReference type="GO" id="GO:0006334">
    <property type="term" value="P:nucleosome assembly"/>
    <property type="evidence" value="ECO:0007669"/>
    <property type="project" value="InterPro"/>
</dbReference>
<feature type="compositionally biased region" description="Acidic residues" evidence="3">
    <location>
        <begin position="349"/>
        <end position="364"/>
    </location>
</feature>
<evidence type="ECO:0000256" key="3">
    <source>
        <dbReference type="SAM" id="MobiDB-lite"/>
    </source>
</evidence>
<feature type="compositionally biased region" description="Basic and acidic residues" evidence="3">
    <location>
        <begin position="263"/>
        <end position="281"/>
    </location>
</feature>
<dbReference type="AlphaFoldDB" id="A0A9W9FY59"/>
<dbReference type="GO" id="GO:0005634">
    <property type="term" value="C:nucleus"/>
    <property type="evidence" value="ECO:0007669"/>
    <property type="project" value="InterPro"/>
</dbReference>
<comment type="caution">
    <text evidence="4">The sequence shown here is derived from an EMBL/GenBank/DDBJ whole genome shotgun (WGS) entry which is preliminary data.</text>
</comment>
<sequence>MSAGGDKSLLERVEFPTIPAEAQRQIAHLQEEFMRAEVEKLRQSIPLQSPLFKKREEIVSGNPKVQEEFWGRVFAAAPQEIDDYILPADIAVIGEALSDFKVERFECNEKGEGEPRSLRFTFTFKTGEENPYFENDKLVKEFYWRKHIVRTSSGKRRTWEGLVSDPVRINWKKDQDVTKGLLDATCNLFDAEKKKGGERSKLPEYEALVHKLEELEAEAMTHEHDHGEDEECDDDDEYTSPSGNSFFNWFGYRGRDVTAAQSKEAEKEDEERWVKISKGEKVEEDDEEDDDDEDIDELVDDLEEAEAFPDGDELAFAFADDLWTDAMKYYIQSFELGDDLDELDLDELNADMMEEDSDEDEEEDAKSHPRKKVRT</sequence>
<accession>A0A9W9FY59</accession>
<dbReference type="Proteomes" id="UP001149165">
    <property type="component" value="Unassembled WGS sequence"/>
</dbReference>
<feature type="region of interest" description="Disordered" evidence="3">
    <location>
        <begin position="349"/>
        <end position="375"/>
    </location>
</feature>
<dbReference type="InterPro" id="IPR037231">
    <property type="entry name" value="NAP-like_sf"/>
</dbReference>
<reference evidence="4" key="1">
    <citation type="submission" date="2022-11" db="EMBL/GenBank/DDBJ databases">
        <authorList>
            <person name="Petersen C."/>
        </authorList>
    </citation>
    <scope>NUCLEOTIDE SEQUENCE</scope>
    <source>
        <strain evidence="4">IBT 30069</strain>
    </source>
</reference>
<feature type="compositionally biased region" description="Acidic residues" evidence="3">
    <location>
        <begin position="282"/>
        <end position="311"/>
    </location>
</feature>
<evidence type="ECO:0000313" key="4">
    <source>
        <dbReference type="EMBL" id="KAJ5108582.1"/>
    </source>
</evidence>
<evidence type="ECO:0000256" key="2">
    <source>
        <dbReference type="RuleBase" id="RU003876"/>
    </source>
</evidence>